<evidence type="ECO:0000313" key="6">
    <source>
        <dbReference type="EMBL" id="TFH98708.1"/>
    </source>
</evidence>
<proteinExistence type="predicted"/>
<dbReference type="InterPro" id="IPR015813">
    <property type="entry name" value="Pyrv/PenolPyrv_kinase-like_dom"/>
</dbReference>
<dbReference type="Gene3D" id="3.20.20.60">
    <property type="entry name" value="Phosphoenolpyruvate-binding domains"/>
    <property type="match status" value="1"/>
</dbReference>
<feature type="region of interest" description="Disordered" evidence="4">
    <location>
        <begin position="291"/>
        <end position="310"/>
    </location>
</feature>
<dbReference type="InterPro" id="IPR005000">
    <property type="entry name" value="Aldolase/citrate-lyase_domain"/>
</dbReference>
<dbReference type="GO" id="GO:0016829">
    <property type="term" value="F:lyase activity"/>
    <property type="evidence" value="ECO:0007669"/>
    <property type="project" value="UniProtKB-KW"/>
</dbReference>
<comment type="caution">
    <text evidence="6">The sequence shown here is derived from an EMBL/GenBank/DDBJ whole genome shotgun (WGS) entry which is preliminary data.</text>
</comment>
<feature type="domain" description="HpcH/HpaI aldolase/citrate lyase" evidence="5">
    <location>
        <begin position="24"/>
        <end position="236"/>
    </location>
</feature>
<keyword evidence="3" id="KW-0460">Magnesium</keyword>
<evidence type="ECO:0000259" key="5">
    <source>
        <dbReference type="Pfam" id="PF03328"/>
    </source>
</evidence>
<dbReference type="PANTHER" id="PTHR32308:SF10">
    <property type="entry name" value="CITRATE LYASE SUBUNIT BETA"/>
    <property type="match status" value="1"/>
</dbReference>
<dbReference type="Pfam" id="PF03328">
    <property type="entry name" value="HpcH_HpaI"/>
    <property type="match status" value="1"/>
</dbReference>
<evidence type="ECO:0000256" key="3">
    <source>
        <dbReference type="ARBA" id="ARBA00022842"/>
    </source>
</evidence>
<organism evidence="6 7">
    <name type="scientific">Micrococcus lylae</name>
    <dbReference type="NCBI Taxonomy" id="1273"/>
    <lineage>
        <taxon>Bacteria</taxon>
        <taxon>Bacillati</taxon>
        <taxon>Actinomycetota</taxon>
        <taxon>Actinomycetes</taxon>
        <taxon>Micrococcales</taxon>
        <taxon>Micrococcaceae</taxon>
        <taxon>Micrococcus</taxon>
    </lineage>
</organism>
<comment type="cofactor">
    <cofactor evidence="1">
        <name>Mg(2+)</name>
        <dbReference type="ChEBI" id="CHEBI:18420"/>
    </cofactor>
</comment>
<evidence type="ECO:0000313" key="7">
    <source>
        <dbReference type="Proteomes" id="UP000297477"/>
    </source>
</evidence>
<dbReference type="RefSeq" id="WP_135103323.1">
    <property type="nucleotide sequence ID" value="NZ_SPKT01000014.1"/>
</dbReference>
<reference evidence="6 7" key="1">
    <citation type="submission" date="2019-03" db="EMBL/GenBank/DDBJ databases">
        <title>Reclassification of Micrococcus aloeverae and Micrococcus yunnanensis as later heterotypic synonyms of Micrococcus luteus.</title>
        <authorList>
            <person name="Huang C.-H."/>
        </authorList>
    </citation>
    <scope>NUCLEOTIDE SEQUENCE [LARGE SCALE GENOMIC DNA]</scope>
    <source>
        <strain evidence="6 7">BCRC 12151</strain>
    </source>
</reference>
<name>A0ABY2JYN1_9MICC</name>
<keyword evidence="7" id="KW-1185">Reference proteome</keyword>
<evidence type="ECO:0000256" key="2">
    <source>
        <dbReference type="ARBA" id="ARBA00022723"/>
    </source>
</evidence>
<dbReference type="PIRSF" id="PIRSF015582">
    <property type="entry name" value="Cit_lyase_B"/>
    <property type="match status" value="1"/>
</dbReference>
<evidence type="ECO:0000256" key="1">
    <source>
        <dbReference type="ARBA" id="ARBA00001946"/>
    </source>
</evidence>
<dbReference type="Proteomes" id="UP000297477">
    <property type="component" value="Unassembled WGS sequence"/>
</dbReference>
<keyword evidence="2" id="KW-0479">Metal-binding</keyword>
<gene>
    <name evidence="6" type="ORF">E4A49_07925</name>
</gene>
<keyword evidence="6" id="KW-0456">Lyase</keyword>
<dbReference type="PANTHER" id="PTHR32308">
    <property type="entry name" value="LYASE BETA SUBUNIT, PUTATIVE (AFU_ORTHOLOGUE AFUA_4G13030)-RELATED"/>
    <property type="match status" value="1"/>
</dbReference>
<dbReference type="EMBL" id="SPKT01000014">
    <property type="protein sequence ID" value="TFH98708.1"/>
    <property type="molecule type" value="Genomic_DNA"/>
</dbReference>
<protein>
    <submittedName>
        <fullName evidence="6">CoA ester lyase</fullName>
    </submittedName>
</protein>
<sequence>MEKENPMLELHTSEQAAPPLPAAWLYVPANRPALWAKALSSAAGALVIDLEDAVPAPEKPQARANLRQWLLERAQGQPAEDDPSIWVRIDPTYLTADLKTVMDGTAPLCDGVMLAKTGLDTMAQLEELTCGALPVVCLIESAAALRDLDEIARFASIATFGIGEVDLLADLRISRTATTTAAIDAVRLRIVASAAAGGLAAPIAPTSTDFKDLDTFATTTEKMRNLGFRSRTAIHPKQCPVINAVFTPDEEQITAARRIVELSDAAAGGVTLDDSGRLIDAAVVRESREILQRAGTADPQHSPDTPKRSY</sequence>
<dbReference type="InterPro" id="IPR011206">
    <property type="entry name" value="Citrate_lyase_beta/mcl1/mcl2"/>
</dbReference>
<evidence type="ECO:0000256" key="4">
    <source>
        <dbReference type="SAM" id="MobiDB-lite"/>
    </source>
</evidence>
<dbReference type="InterPro" id="IPR040442">
    <property type="entry name" value="Pyrv_kinase-like_dom_sf"/>
</dbReference>
<accession>A0ABY2JYN1</accession>
<dbReference type="SUPFAM" id="SSF51621">
    <property type="entry name" value="Phosphoenolpyruvate/pyruvate domain"/>
    <property type="match status" value="1"/>
</dbReference>